<evidence type="ECO:0000256" key="1">
    <source>
        <dbReference type="SAM" id="SignalP"/>
    </source>
</evidence>
<feature type="chain" id="PRO_5031383506" description="Capsule assembly Wzi family protein" evidence="1">
    <location>
        <begin position="20"/>
        <end position="467"/>
    </location>
</feature>
<dbReference type="InterPro" id="IPR026950">
    <property type="entry name" value="Caps_assemb_Wzi"/>
</dbReference>
<dbReference type="RefSeq" id="WP_173501555.1">
    <property type="nucleotide sequence ID" value="NZ_JABSOD010000011.1"/>
</dbReference>
<accession>A0A7Y5ASL6</accession>
<keyword evidence="3" id="KW-1185">Reference proteome</keyword>
<protein>
    <recommendedName>
        <fullName evidence="4">Capsule assembly Wzi family protein</fullName>
    </recommendedName>
</protein>
<dbReference type="EMBL" id="JABSOD010000011">
    <property type="protein sequence ID" value="NRQ43314.1"/>
    <property type="molecule type" value="Genomic_DNA"/>
</dbReference>
<feature type="signal peptide" evidence="1">
    <location>
        <begin position="1"/>
        <end position="19"/>
    </location>
</feature>
<dbReference type="AlphaFoldDB" id="A0A7Y5ASL6"/>
<reference evidence="2 3" key="1">
    <citation type="submission" date="2020-06" db="EMBL/GenBank/DDBJ databases">
        <title>Rheinheimera sp. nov., a marine bacterium isolated from coastal.</title>
        <authorList>
            <person name="Yu Q."/>
            <person name="Qi Y."/>
            <person name="Pu J."/>
        </authorList>
    </citation>
    <scope>NUCLEOTIDE SEQUENCE [LARGE SCALE GENOMIC DNA]</scope>
    <source>
        <strain evidence="2 3">YQF-2</strain>
    </source>
</reference>
<keyword evidence="1" id="KW-0732">Signal</keyword>
<evidence type="ECO:0000313" key="3">
    <source>
        <dbReference type="Proteomes" id="UP000523161"/>
    </source>
</evidence>
<gene>
    <name evidence="2" type="ORF">HRH59_12240</name>
</gene>
<proteinExistence type="predicted"/>
<organism evidence="2 3">
    <name type="scientific">Rheinheimera lutimaris</name>
    <dbReference type="NCBI Taxonomy" id="2740584"/>
    <lineage>
        <taxon>Bacteria</taxon>
        <taxon>Pseudomonadati</taxon>
        <taxon>Pseudomonadota</taxon>
        <taxon>Gammaproteobacteria</taxon>
        <taxon>Chromatiales</taxon>
        <taxon>Chromatiaceae</taxon>
        <taxon>Rheinheimera</taxon>
    </lineage>
</organism>
<evidence type="ECO:0000313" key="2">
    <source>
        <dbReference type="EMBL" id="NRQ43314.1"/>
    </source>
</evidence>
<evidence type="ECO:0008006" key="4">
    <source>
        <dbReference type="Google" id="ProtNLM"/>
    </source>
</evidence>
<dbReference type="Proteomes" id="UP000523161">
    <property type="component" value="Unassembled WGS sequence"/>
</dbReference>
<dbReference type="InterPro" id="IPR038636">
    <property type="entry name" value="Wzi_sf"/>
</dbReference>
<dbReference type="Gene3D" id="2.40.160.130">
    <property type="entry name" value="Capsule assembly protein Wzi"/>
    <property type="match status" value="1"/>
</dbReference>
<comment type="caution">
    <text evidence="2">The sequence shown here is derived from an EMBL/GenBank/DDBJ whole genome shotgun (WGS) entry which is preliminary data.</text>
</comment>
<name>A0A7Y5ASL6_9GAMM</name>
<sequence>MTFKPSLLSALLFALPAAAAPWVDTTDNYLRQSLQTLAHAGVLTGPVNSWPLMWKNVAVDLASAEEQPTEELRFALAHVRAALNTNQAGYTAGIKLKASTNPSLYQSFGESYFDKAGATVFKEYLGDNWAAKTQLNYRKLEDGSNEQELTYDGSYLAFIAGNWVLALDQQPLWWGPGQQTALLVSNNARPIPSLRLSRHSWQASDNLLFSWLGPWSFTAFIGQGEHSSTPRQIKHFGARFSARPLPQLELGLSRVSQWGGDGLDSGLGAFGDMLLLNDDDNSNADNLAALDLIWHTTLFNRPYSFYTELADDNSGSKLSKPLQLYGVRTFFGNAAAVHTLNLEWSDSYIRCEEQLAAGNCAYEGESYPQGYRRYGRIIGSGYGADARVLSAGYRYQTFDGYSWALSVLRGEFLAAASDIKNWQLRLEYRQPLLKGLLSVEGRVFDKSPQPELRIKRGSLAVTWEYRF</sequence>
<dbReference type="Pfam" id="PF14052">
    <property type="entry name" value="Caps_assemb_Wzi"/>
    <property type="match status" value="1"/>
</dbReference>